<feature type="transmembrane region" description="Helical" evidence="2">
    <location>
        <begin position="266"/>
        <end position="290"/>
    </location>
</feature>
<keyword evidence="2" id="KW-0812">Transmembrane</keyword>
<feature type="transmembrane region" description="Helical" evidence="2">
    <location>
        <begin position="65"/>
        <end position="88"/>
    </location>
</feature>
<feature type="transmembrane region" description="Helical" evidence="2">
    <location>
        <begin position="302"/>
        <end position="324"/>
    </location>
</feature>
<evidence type="ECO:0000256" key="2">
    <source>
        <dbReference type="SAM" id="Phobius"/>
    </source>
</evidence>
<feature type="compositionally biased region" description="Polar residues" evidence="1">
    <location>
        <begin position="540"/>
        <end position="563"/>
    </location>
</feature>
<dbReference type="Proteomes" id="UP000182235">
    <property type="component" value="Unassembled WGS sequence"/>
</dbReference>
<keyword evidence="2" id="KW-1133">Transmembrane helix</keyword>
<organism evidence="3 4">
    <name type="scientific">Emergomyces pasteurianus Ep9510</name>
    <dbReference type="NCBI Taxonomy" id="1447872"/>
    <lineage>
        <taxon>Eukaryota</taxon>
        <taxon>Fungi</taxon>
        <taxon>Dikarya</taxon>
        <taxon>Ascomycota</taxon>
        <taxon>Pezizomycotina</taxon>
        <taxon>Eurotiomycetes</taxon>
        <taxon>Eurotiomycetidae</taxon>
        <taxon>Onygenales</taxon>
        <taxon>Ajellomycetaceae</taxon>
        <taxon>Emergomyces</taxon>
    </lineage>
</organism>
<sequence length="644" mass="71720">MGWRGYNGEGLNRSRNGFRDRYGNAMNQFSNGTQSGRGLGTSNLEGNNFITHIFLKFNLDNRSSIIITASFSVAASTIVIFSIMYDSWQSSRRTYRPHMRRPFNILRHIPPANVLPLTLSIASIIQSSILIGIQSTGLEDLFADGCLASSQITWTAVWIVGYVVLTFTSNAVYRSFMTSRLATNGRWNSLICWAIVTILLLLTWIPSKIREGKKDRCLATLLQWAVRWSDIALGLTISLIGFFVTNGVILSIRLRRFAKIDSQDRIILSSMVYYLAGTTIIFALALPFWVQGTFSRSPTNSLLLMGSIGLNLFGIVYAFIYLLLRANGGNLLIGPEASTWPKERLNGPDSGELALSTHNTQPIISKEHGIPYFEKEDHLPVDDNDLDEERLVIMRSSKPAPSSQISTPRPLVIHTRKPSGYSLFPARDSSHNTRRFILNFNDSCDDMLAPPRPSYARHRRFSSEISAATVQIGLRLSNIAISTHLQNHNSSTMSLGLSPIQTEAPLYSASAQNQAPTVARSQVSQQELKPSARLLTVPPVNQNVHDTSKISPLRQNPPESEISQPRFHRWSPLAKLRENSSHKKNSLPPTPLLAPKVNTHIPSEPSPLAQSASRSPSQLPPSWPLPDRFSILPNKTFKPPAHWI</sequence>
<name>A0A1J9P9Y0_9EURO</name>
<feature type="region of interest" description="Disordered" evidence="1">
    <location>
        <begin position="540"/>
        <end position="626"/>
    </location>
</feature>
<feature type="transmembrane region" description="Helical" evidence="2">
    <location>
        <begin position="109"/>
        <end position="132"/>
    </location>
</feature>
<dbReference type="OrthoDB" id="5368516at2759"/>
<feature type="transmembrane region" description="Helical" evidence="2">
    <location>
        <begin position="152"/>
        <end position="173"/>
    </location>
</feature>
<evidence type="ECO:0000313" key="3">
    <source>
        <dbReference type="EMBL" id="OJD13304.1"/>
    </source>
</evidence>
<keyword evidence="2" id="KW-0472">Membrane</keyword>
<accession>A0A1J9P9Y0</accession>
<reference evidence="3 4" key="1">
    <citation type="submission" date="2015-07" db="EMBL/GenBank/DDBJ databases">
        <title>Emmonsia species relationships and genome sequence.</title>
        <authorList>
            <consortium name="The Broad Institute Genomics Platform"/>
            <person name="Cuomo C.A."/>
            <person name="Munoz J.F."/>
            <person name="Imamovic A."/>
            <person name="Priest M.E."/>
            <person name="Young S."/>
            <person name="Clay O.K."/>
            <person name="McEwen J.G."/>
        </authorList>
    </citation>
    <scope>NUCLEOTIDE SEQUENCE [LARGE SCALE GENOMIC DNA]</scope>
    <source>
        <strain evidence="3 4">UAMH 9510</strain>
    </source>
</reference>
<comment type="caution">
    <text evidence="3">The sequence shown here is derived from an EMBL/GenBank/DDBJ whole genome shotgun (WGS) entry which is preliminary data.</text>
</comment>
<evidence type="ECO:0000313" key="4">
    <source>
        <dbReference type="Proteomes" id="UP000182235"/>
    </source>
</evidence>
<feature type="transmembrane region" description="Helical" evidence="2">
    <location>
        <begin position="185"/>
        <end position="205"/>
    </location>
</feature>
<evidence type="ECO:0000256" key="1">
    <source>
        <dbReference type="SAM" id="MobiDB-lite"/>
    </source>
</evidence>
<keyword evidence="4" id="KW-1185">Reference proteome</keyword>
<gene>
    <name evidence="3" type="ORF">AJ78_06228</name>
</gene>
<feature type="transmembrane region" description="Helical" evidence="2">
    <location>
        <begin position="231"/>
        <end position="254"/>
    </location>
</feature>
<dbReference type="STRING" id="1447872.A0A1J9P9Y0"/>
<protein>
    <submittedName>
        <fullName evidence="3">Uncharacterized protein</fullName>
    </submittedName>
</protein>
<dbReference type="AlphaFoldDB" id="A0A1J9P9Y0"/>
<dbReference type="EMBL" id="LGRN01000313">
    <property type="protein sequence ID" value="OJD13304.1"/>
    <property type="molecule type" value="Genomic_DNA"/>
</dbReference>
<dbReference type="VEuPathDB" id="FungiDB:AJ78_06228"/>
<proteinExistence type="predicted"/>